<name>A0ABT0DR10_9HYPH</name>
<evidence type="ECO:0000313" key="3">
    <source>
        <dbReference type="Proteomes" id="UP001202867"/>
    </source>
</evidence>
<reference evidence="3" key="2">
    <citation type="submission" date="2023-07" db="EMBL/GenBank/DDBJ databases">
        <title>Ancylobacter moscoviensis sp. nov., facultatively methylotrophic bacteria from activated sludge and the reclassification of Starkeya novella (Starkey 1934) Kelly et al. 2000 as Ancylobacter novellus comb. nov., Starkeya koreensis Im et al. 2006 as Ancylobacter koreensis comb.nov., Angulomicrobium tetraedrale Vasil'eva et al. 1986 as Ancylobacter tetraedralis comb. nov., Angulomicrobium amanitiforme Fritz et al. 2004 as Ancylobacter amanitiformis comb. nov. and Methylorhabdus multivorans Doronina et al. 1996 as Ancylobacter multivorans comb. nov. and emended description of the genus Ancylobacter.</title>
        <authorList>
            <person name="Doronina N."/>
            <person name="Chemodurova A."/>
            <person name="Grouzdev D."/>
            <person name="Koziaeva V."/>
            <person name="Shi W."/>
            <person name="Wu L."/>
            <person name="Kaparullina E."/>
        </authorList>
    </citation>
    <scope>NUCLEOTIDE SEQUENCE [LARGE SCALE GENOMIC DNA]</scope>
    <source>
        <strain evidence="3">Jip08</strain>
    </source>
</reference>
<dbReference type="Proteomes" id="UP001202867">
    <property type="component" value="Unassembled WGS sequence"/>
</dbReference>
<sequence>MAGGYDDREEVSDEAYEEAFETHRTALYDLLVAYADEHELSDGFLALLASDIGLSLRMIAYASETEKPSIGGLRLDLDRFARELGESVRDAKKHAAEFIAEARAAREEEEAEDDEDDEDGDTGNGEPGDRRS</sequence>
<protein>
    <recommendedName>
        <fullName evidence="4">Transcriptional regulator</fullName>
    </recommendedName>
</protein>
<organism evidence="2 3">
    <name type="scientific">Ancylobacter koreensis</name>
    <dbReference type="NCBI Taxonomy" id="266121"/>
    <lineage>
        <taxon>Bacteria</taxon>
        <taxon>Pseudomonadati</taxon>
        <taxon>Pseudomonadota</taxon>
        <taxon>Alphaproteobacteria</taxon>
        <taxon>Hyphomicrobiales</taxon>
        <taxon>Xanthobacteraceae</taxon>
        <taxon>Ancylobacter</taxon>
    </lineage>
</organism>
<comment type="caution">
    <text evidence="2">The sequence shown here is derived from an EMBL/GenBank/DDBJ whole genome shotgun (WGS) entry which is preliminary data.</text>
</comment>
<evidence type="ECO:0008006" key="4">
    <source>
        <dbReference type="Google" id="ProtNLM"/>
    </source>
</evidence>
<feature type="region of interest" description="Disordered" evidence="1">
    <location>
        <begin position="99"/>
        <end position="132"/>
    </location>
</feature>
<gene>
    <name evidence="2" type="ORF">MWN33_16085</name>
</gene>
<reference evidence="2 3" key="1">
    <citation type="submission" date="2022-04" db="EMBL/GenBank/DDBJ databases">
        <authorList>
            <person name="Grouzdev D.S."/>
            <person name="Pantiukh K.S."/>
            <person name="Krutkina M.S."/>
        </authorList>
    </citation>
    <scope>NUCLEOTIDE SEQUENCE [LARGE SCALE GENOMIC DNA]</scope>
    <source>
        <strain evidence="2 3">Jip08</strain>
    </source>
</reference>
<dbReference type="RefSeq" id="WP_247202050.1">
    <property type="nucleotide sequence ID" value="NZ_JALKCG010000007.1"/>
</dbReference>
<dbReference type="EMBL" id="JALKCG010000007">
    <property type="protein sequence ID" value="MCK0209552.1"/>
    <property type="molecule type" value="Genomic_DNA"/>
</dbReference>
<keyword evidence="3" id="KW-1185">Reference proteome</keyword>
<feature type="compositionally biased region" description="Acidic residues" evidence="1">
    <location>
        <begin position="107"/>
        <end position="121"/>
    </location>
</feature>
<evidence type="ECO:0000313" key="2">
    <source>
        <dbReference type="EMBL" id="MCK0209552.1"/>
    </source>
</evidence>
<accession>A0ABT0DR10</accession>
<proteinExistence type="predicted"/>
<evidence type="ECO:0000256" key="1">
    <source>
        <dbReference type="SAM" id="MobiDB-lite"/>
    </source>
</evidence>